<evidence type="ECO:0000313" key="2">
    <source>
        <dbReference type="EMBL" id="VEN46664.1"/>
    </source>
</evidence>
<accession>A0A653CH52</accession>
<dbReference type="Proteomes" id="UP000410492">
    <property type="component" value="Unassembled WGS sequence"/>
</dbReference>
<feature type="compositionally biased region" description="Low complexity" evidence="1">
    <location>
        <begin position="295"/>
        <end position="310"/>
    </location>
</feature>
<feature type="compositionally biased region" description="Low complexity" evidence="1">
    <location>
        <begin position="68"/>
        <end position="77"/>
    </location>
</feature>
<feature type="compositionally biased region" description="Basic and acidic residues" evidence="1">
    <location>
        <begin position="311"/>
        <end position="326"/>
    </location>
</feature>
<evidence type="ECO:0000256" key="1">
    <source>
        <dbReference type="SAM" id="MobiDB-lite"/>
    </source>
</evidence>
<protein>
    <submittedName>
        <fullName evidence="2">Uncharacterized protein</fullName>
    </submittedName>
</protein>
<name>A0A653CH52_CALMS</name>
<evidence type="ECO:0000313" key="3">
    <source>
        <dbReference type="Proteomes" id="UP000410492"/>
    </source>
</evidence>
<proteinExistence type="predicted"/>
<dbReference type="AlphaFoldDB" id="A0A653CH52"/>
<dbReference type="OrthoDB" id="6778938at2759"/>
<sequence>MYKEIMKDIYAGKCNPKKKPVLAPPAKLKRPGDSTAPSGGVGSPEPAQRSQSRSVVRMVTPAEQSAGCSPTCPSAVPTTPPATPVPDSLPGIVRSYSRSVDRTVTPAGAVGCSPSCPAATSTPKGGADSKKGPMPPCVSKIGGPGSRRGSGSRTASQMESMLAAQTHVATRGSMPSTLDSTGLGRYNVTPTPTPTQWQSLPSGNVTPAQWMSLPSGNVTICTPSGGPDSGQMPMSDCEQYGCMEGAEEQPDEDYCTDYNCDNEACTLRPKEEKKEDEEEEKETKDTEPTDSKSPSKASVGSKTGSKASKTSKPEGEAEGGEGKGEGEEAPGEETPAEEGGEEAPAEEEG</sequence>
<dbReference type="EMBL" id="CAACVG010007701">
    <property type="protein sequence ID" value="VEN46664.1"/>
    <property type="molecule type" value="Genomic_DNA"/>
</dbReference>
<feature type="compositionally biased region" description="Acidic residues" evidence="1">
    <location>
        <begin position="327"/>
        <end position="349"/>
    </location>
</feature>
<feature type="compositionally biased region" description="Basic and acidic residues" evidence="1">
    <location>
        <begin position="281"/>
        <end position="290"/>
    </location>
</feature>
<reference evidence="2 3" key="1">
    <citation type="submission" date="2019-01" db="EMBL/GenBank/DDBJ databases">
        <authorList>
            <person name="Sayadi A."/>
        </authorList>
    </citation>
    <scope>NUCLEOTIDE SEQUENCE [LARGE SCALE GENOMIC DNA]</scope>
</reference>
<gene>
    <name evidence="2" type="ORF">CALMAC_LOCUS8685</name>
</gene>
<feature type="region of interest" description="Disordered" evidence="1">
    <location>
        <begin position="14"/>
        <end position="92"/>
    </location>
</feature>
<organism evidence="2 3">
    <name type="scientific">Callosobruchus maculatus</name>
    <name type="common">Southern cowpea weevil</name>
    <name type="synonym">Pulse bruchid</name>
    <dbReference type="NCBI Taxonomy" id="64391"/>
    <lineage>
        <taxon>Eukaryota</taxon>
        <taxon>Metazoa</taxon>
        <taxon>Ecdysozoa</taxon>
        <taxon>Arthropoda</taxon>
        <taxon>Hexapoda</taxon>
        <taxon>Insecta</taxon>
        <taxon>Pterygota</taxon>
        <taxon>Neoptera</taxon>
        <taxon>Endopterygota</taxon>
        <taxon>Coleoptera</taxon>
        <taxon>Polyphaga</taxon>
        <taxon>Cucujiformia</taxon>
        <taxon>Chrysomeloidea</taxon>
        <taxon>Chrysomelidae</taxon>
        <taxon>Bruchinae</taxon>
        <taxon>Bruchini</taxon>
        <taxon>Callosobruchus</taxon>
    </lineage>
</organism>
<keyword evidence="3" id="KW-1185">Reference proteome</keyword>
<feature type="region of interest" description="Disordered" evidence="1">
    <location>
        <begin position="265"/>
        <end position="349"/>
    </location>
</feature>
<feature type="region of interest" description="Disordered" evidence="1">
    <location>
        <begin position="114"/>
        <end position="153"/>
    </location>
</feature>